<dbReference type="InParanoid" id="A0A167PEK6"/>
<reference evidence="2" key="1">
    <citation type="submission" date="2015-06" db="EMBL/GenBank/DDBJ databases">
        <title>Expansion of signal transduction pathways in fungi by whole-genome duplication.</title>
        <authorList>
            <consortium name="DOE Joint Genome Institute"/>
            <person name="Corrochano L.M."/>
            <person name="Kuo A."/>
            <person name="Marcet-Houben M."/>
            <person name="Polaino S."/>
            <person name="Salamov A."/>
            <person name="Villalobos J.M."/>
            <person name="Alvarez M.I."/>
            <person name="Avalos J."/>
            <person name="Benito E.P."/>
            <person name="Benoit I."/>
            <person name="Burger G."/>
            <person name="Camino L.P."/>
            <person name="Canovas D."/>
            <person name="Cerda-Olmedo E."/>
            <person name="Cheng J.-F."/>
            <person name="Dominguez A."/>
            <person name="Elias M."/>
            <person name="Eslava A.P."/>
            <person name="Glaser F."/>
            <person name="Grimwood J."/>
            <person name="Gutierrez G."/>
            <person name="Heitman J."/>
            <person name="Henrissat B."/>
            <person name="Iturriaga E.A."/>
            <person name="Lang B.F."/>
            <person name="Lavin J.L."/>
            <person name="Lee S."/>
            <person name="Li W."/>
            <person name="Lindquist E."/>
            <person name="Lopez-Garcia S."/>
            <person name="Luque E.M."/>
            <person name="Marcos A.T."/>
            <person name="Martin J."/>
            <person name="McCluskey K."/>
            <person name="Medina H.R."/>
            <person name="Miralles-Duran A."/>
            <person name="Miyazaki A."/>
            <person name="Munoz-Torres E."/>
            <person name="Oguiza J.A."/>
            <person name="Ohm R."/>
            <person name="Olmedo M."/>
            <person name="Orejas M."/>
            <person name="Ortiz-Castellanos L."/>
            <person name="Pisabarro A.G."/>
            <person name="Rodriguez-Romero J."/>
            <person name="Ruiz-Herrera J."/>
            <person name="Ruiz-Vazquez R."/>
            <person name="Sanz C."/>
            <person name="Schackwitz W."/>
            <person name="Schmutz J."/>
            <person name="Shahriari M."/>
            <person name="Shelest E."/>
            <person name="Silva-Franco F."/>
            <person name="Soanes D."/>
            <person name="Syed K."/>
            <person name="Tagua V.G."/>
            <person name="Talbot N.J."/>
            <person name="Thon M."/>
            <person name="De vries R.P."/>
            <person name="Wiebenga A."/>
            <person name="Yadav J.S."/>
            <person name="Braun E.L."/>
            <person name="Baker S."/>
            <person name="Garre V."/>
            <person name="Horwitz B."/>
            <person name="Torres-Martinez S."/>
            <person name="Idnurm A."/>
            <person name="Herrera-Estrella A."/>
            <person name="Gabaldon T."/>
            <person name="Grigoriev I.V."/>
        </authorList>
    </citation>
    <scope>NUCLEOTIDE SEQUENCE [LARGE SCALE GENOMIC DNA]</scope>
    <source>
        <strain evidence="2">NRRL 1555(-)</strain>
    </source>
</reference>
<dbReference type="RefSeq" id="XP_018295804.1">
    <property type="nucleotide sequence ID" value="XM_018440713.1"/>
</dbReference>
<dbReference type="GeneID" id="29001619"/>
<protein>
    <submittedName>
        <fullName evidence="1">Uncharacterized protein</fullName>
    </submittedName>
</protein>
<accession>A0A167PEK6</accession>
<sequence length="244" mass="27464">MPISKHQSEYSIASLGKILPNSTMRSTDTFQDPFNTTKTTGGRRRSVFLYPFSRNRKYDSFLSAKDYETATSQPNSNINQPTDDSLGRNDFTRLLARLKASTTLNTTRSRNSVQINSTSDLHKEQQSEIFGNYYFGAIDQPTDGSLPKSTTTTTTTSSSLLQRIFRRKKPEKWNENSLFSVKVPQVVTNQMDISDSLQSPHLTLLISKFPTIDSPNGSFVWPDPTTSHPIHPTYLSKPSHPSHP</sequence>
<evidence type="ECO:0000313" key="1">
    <source>
        <dbReference type="EMBL" id="OAD77764.1"/>
    </source>
</evidence>
<dbReference type="Proteomes" id="UP000077315">
    <property type="component" value="Unassembled WGS sequence"/>
</dbReference>
<dbReference type="AlphaFoldDB" id="A0A167PEK6"/>
<name>A0A167PEK6_PHYB8</name>
<gene>
    <name evidence="1" type="ORF">PHYBLDRAFT_60884</name>
</gene>
<proteinExistence type="predicted"/>
<dbReference type="OrthoDB" id="10492988at2759"/>
<dbReference type="VEuPathDB" id="FungiDB:PHYBLDRAFT_60884"/>
<evidence type="ECO:0000313" key="2">
    <source>
        <dbReference type="Proteomes" id="UP000077315"/>
    </source>
</evidence>
<dbReference type="EMBL" id="KV440974">
    <property type="protein sequence ID" value="OAD77764.1"/>
    <property type="molecule type" value="Genomic_DNA"/>
</dbReference>
<organism evidence="1 2">
    <name type="scientific">Phycomyces blakesleeanus (strain ATCC 8743b / DSM 1359 / FGSC 10004 / NBRC 33097 / NRRL 1555)</name>
    <dbReference type="NCBI Taxonomy" id="763407"/>
    <lineage>
        <taxon>Eukaryota</taxon>
        <taxon>Fungi</taxon>
        <taxon>Fungi incertae sedis</taxon>
        <taxon>Mucoromycota</taxon>
        <taxon>Mucoromycotina</taxon>
        <taxon>Mucoromycetes</taxon>
        <taxon>Mucorales</taxon>
        <taxon>Phycomycetaceae</taxon>
        <taxon>Phycomyces</taxon>
    </lineage>
</organism>
<keyword evidence="2" id="KW-1185">Reference proteome</keyword>